<evidence type="ECO:0000313" key="3">
    <source>
        <dbReference type="Proteomes" id="UP000199608"/>
    </source>
</evidence>
<accession>A0A1H2DND1</accession>
<evidence type="ECO:0000259" key="1">
    <source>
        <dbReference type="Pfam" id="PF00534"/>
    </source>
</evidence>
<proteinExistence type="predicted"/>
<organism evidence="2 3">
    <name type="scientific">Desulfobacula phenolica</name>
    <dbReference type="NCBI Taxonomy" id="90732"/>
    <lineage>
        <taxon>Bacteria</taxon>
        <taxon>Pseudomonadati</taxon>
        <taxon>Thermodesulfobacteriota</taxon>
        <taxon>Desulfobacteria</taxon>
        <taxon>Desulfobacterales</taxon>
        <taxon>Desulfobacteraceae</taxon>
        <taxon>Desulfobacula</taxon>
    </lineage>
</organism>
<keyword evidence="3" id="KW-1185">Reference proteome</keyword>
<dbReference type="PANTHER" id="PTHR12526">
    <property type="entry name" value="GLYCOSYLTRANSFERASE"/>
    <property type="match status" value="1"/>
</dbReference>
<keyword evidence="2" id="KW-0808">Transferase</keyword>
<evidence type="ECO:0000313" key="2">
    <source>
        <dbReference type="EMBL" id="SDT84241.1"/>
    </source>
</evidence>
<dbReference type="GO" id="GO:0016757">
    <property type="term" value="F:glycosyltransferase activity"/>
    <property type="evidence" value="ECO:0007669"/>
    <property type="project" value="InterPro"/>
</dbReference>
<feature type="domain" description="Glycosyl transferase family 1" evidence="1">
    <location>
        <begin position="189"/>
        <end position="353"/>
    </location>
</feature>
<gene>
    <name evidence="2" type="ORF">SAMN04487931_101170</name>
</gene>
<dbReference type="PANTHER" id="PTHR12526:SF641">
    <property type="entry name" value="LIPOPOLYSACCHARIDE CORE BIOSYNTHESIS PROTEIN RFAG"/>
    <property type="match status" value="1"/>
</dbReference>
<dbReference type="EMBL" id="FNLL01000001">
    <property type="protein sequence ID" value="SDT84241.1"/>
    <property type="molecule type" value="Genomic_DNA"/>
</dbReference>
<dbReference type="Gene3D" id="3.40.50.2000">
    <property type="entry name" value="Glycogen Phosphorylase B"/>
    <property type="match status" value="2"/>
</dbReference>
<dbReference type="InterPro" id="IPR001296">
    <property type="entry name" value="Glyco_trans_1"/>
</dbReference>
<dbReference type="AlphaFoldDB" id="A0A1H2DND1"/>
<dbReference type="Proteomes" id="UP000199608">
    <property type="component" value="Unassembled WGS sequence"/>
</dbReference>
<protein>
    <submittedName>
        <fullName evidence="2">UDP-glucose:(Heptosyl)LPS alpha-1,3-glucosyltransferase</fullName>
    </submittedName>
</protein>
<dbReference type="Pfam" id="PF00534">
    <property type="entry name" value="Glycos_transf_1"/>
    <property type="match status" value="1"/>
</dbReference>
<name>A0A1H2DND1_9BACT</name>
<dbReference type="CDD" id="cd03801">
    <property type="entry name" value="GT4_PimA-like"/>
    <property type="match status" value="1"/>
</dbReference>
<sequence length="377" mass="42833">MKMNKKLKLAFCLFKYFPFGGLQGDFMGIAKECMDRGHKVVAYTISWEGKKPEGLEVRLLPVSGMTNHARYKSFAQLVHEYVKGESYDVLVGFNKMTGLDVYYAADVSYAAKMMERSRLHRYTPRYRTLMALERAVFDKGSKTEILLLTEKEKNFYMDYYGTTAERFHLMPPGISRAFLPPVNADKIGDEKREELLIGREKTVLLMVCTNFKIKGVARAIRAVSALPPEILRESVLLVVGKDNPRHYSHLAKQLKVLEQVRFIGTRSDVPQLLMAADFFIHPASVENTGTVIIEALAANVPVLTTDICGYSFHVTCAQGGQVVRDPFNQEELNQALSFMLTSDQRNVWQANCKKYIEHTDIFSRSQKVADFIEKVTL</sequence>
<dbReference type="SUPFAM" id="SSF53756">
    <property type="entry name" value="UDP-Glycosyltransferase/glycogen phosphorylase"/>
    <property type="match status" value="1"/>
</dbReference>
<reference evidence="3" key="1">
    <citation type="submission" date="2016-10" db="EMBL/GenBank/DDBJ databases">
        <authorList>
            <person name="Varghese N."/>
            <person name="Submissions S."/>
        </authorList>
    </citation>
    <scope>NUCLEOTIDE SEQUENCE [LARGE SCALE GENOMIC DNA]</scope>
    <source>
        <strain evidence="3">DSM 3384</strain>
    </source>
</reference>